<dbReference type="Proteomes" id="UP000663859">
    <property type="component" value="Unassembled WGS sequence"/>
</dbReference>
<sequence length="71" mass="8360">MNTLMCRYYIFSYWQPLRISFLVPCSQPKHIPPSGFGFGACRRFIFWGLAEWLANRQPRILARRPAEPDLA</sequence>
<evidence type="ECO:0000313" key="2">
    <source>
        <dbReference type="Proteomes" id="UP000663859"/>
    </source>
</evidence>
<dbReference type="AlphaFoldDB" id="A0A8J2BP82"/>
<dbReference type="RefSeq" id="WP_174583325.1">
    <property type="nucleotide sequence ID" value="NZ_CAJNOB010000021.1"/>
</dbReference>
<name>A0A8J2BP82_9BACT</name>
<evidence type="ECO:0000313" key="1">
    <source>
        <dbReference type="EMBL" id="CAF0698531.1"/>
    </source>
</evidence>
<proteinExistence type="predicted"/>
<keyword evidence="2" id="KW-1185">Reference proteome</keyword>
<dbReference type="EMBL" id="CAJNOB010000021">
    <property type="protein sequence ID" value="CAF0698531.1"/>
    <property type="molecule type" value="Genomic_DNA"/>
</dbReference>
<accession>A0A8J2BP82</accession>
<reference evidence="1" key="1">
    <citation type="submission" date="2021-02" db="EMBL/GenBank/DDBJ databases">
        <authorList>
            <person name="Cremers G."/>
            <person name="Picone N."/>
        </authorList>
    </citation>
    <scope>NUCLEOTIDE SEQUENCE</scope>
    <source>
        <strain evidence="1">PQ17</strain>
    </source>
</reference>
<gene>
    <name evidence="1" type="ORF">MPNT_280016</name>
</gene>
<comment type="caution">
    <text evidence="1">The sequence shown here is derived from an EMBL/GenBank/DDBJ whole genome shotgun (WGS) entry which is preliminary data.</text>
</comment>
<protein>
    <submittedName>
        <fullName evidence="1">Uncharacterized protein</fullName>
    </submittedName>
</protein>
<organism evidence="1 2">
    <name type="scientific">Candidatus Methylacidithermus pantelleriae</name>
    <dbReference type="NCBI Taxonomy" id="2744239"/>
    <lineage>
        <taxon>Bacteria</taxon>
        <taxon>Pseudomonadati</taxon>
        <taxon>Verrucomicrobiota</taxon>
        <taxon>Methylacidiphilae</taxon>
        <taxon>Methylacidiphilales</taxon>
        <taxon>Methylacidiphilaceae</taxon>
        <taxon>Candidatus Methylacidithermus</taxon>
    </lineage>
</organism>